<evidence type="ECO:0000313" key="4">
    <source>
        <dbReference type="Proteomes" id="UP001373714"/>
    </source>
</evidence>
<reference evidence="3 4" key="1">
    <citation type="submission" date="2019-10" db="EMBL/GenBank/DDBJ databases">
        <authorList>
            <person name="Palmer J.M."/>
        </authorList>
    </citation>
    <scope>NUCLEOTIDE SEQUENCE [LARGE SCALE GENOMIC DNA]</scope>
    <source>
        <strain evidence="3 4">TWF730</strain>
    </source>
</reference>
<keyword evidence="2" id="KW-1133">Transmembrane helix</keyword>
<dbReference type="EMBL" id="JAVHNS010000013">
    <property type="protein sequence ID" value="KAK6337399.1"/>
    <property type="molecule type" value="Genomic_DNA"/>
</dbReference>
<dbReference type="PANTHER" id="PTHR36205:SF2">
    <property type="entry name" value="MAJOR FACILITATOR SUPERFAMILY TRANSPORTER"/>
    <property type="match status" value="1"/>
</dbReference>
<proteinExistence type="predicted"/>
<keyword evidence="2" id="KW-0472">Membrane</keyword>
<evidence type="ECO:0000313" key="3">
    <source>
        <dbReference type="EMBL" id="KAK6337399.1"/>
    </source>
</evidence>
<evidence type="ECO:0000256" key="1">
    <source>
        <dbReference type="SAM" id="MobiDB-lite"/>
    </source>
</evidence>
<feature type="compositionally biased region" description="Polar residues" evidence="1">
    <location>
        <begin position="135"/>
        <end position="145"/>
    </location>
</feature>
<feature type="compositionally biased region" description="Low complexity" evidence="1">
    <location>
        <begin position="167"/>
        <end position="176"/>
    </location>
</feature>
<accession>A0AAV9U9F7</accession>
<dbReference type="Proteomes" id="UP001373714">
    <property type="component" value="Unassembled WGS sequence"/>
</dbReference>
<feature type="compositionally biased region" description="Polar residues" evidence="1">
    <location>
        <begin position="198"/>
        <end position="207"/>
    </location>
</feature>
<dbReference type="AlphaFoldDB" id="A0AAV9U9F7"/>
<dbReference type="InterPro" id="IPR021822">
    <property type="entry name" value="DUF3405"/>
</dbReference>
<dbReference type="Pfam" id="PF11885">
    <property type="entry name" value="DUF3405"/>
    <property type="match status" value="1"/>
</dbReference>
<evidence type="ECO:0000256" key="2">
    <source>
        <dbReference type="SAM" id="Phobius"/>
    </source>
</evidence>
<feature type="transmembrane region" description="Helical" evidence="2">
    <location>
        <begin position="70"/>
        <end position="93"/>
    </location>
</feature>
<organism evidence="3 4">
    <name type="scientific">Orbilia blumenaviensis</name>
    <dbReference type="NCBI Taxonomy" id="1796055"/>
    <lineage>
        <taxon>Eukaryota</taxon>
        <taxon>Fungi</taxon>
        <taxon>Dikarya</taxon>
        <taxon>Ascomycota</taxon>
        <taxon>Pezizomycotina</taxon>
        <taxon>Orbiliomycetes</taxon>
        <taxon>Orbiliales</taxon>
        <taxon>Orbiliaceae</taxon>
        <taxon>Orbilia</taxon>
    </lineage>
</organism>
<keyword evidence="4" id="KW-1185">Reference proteome</keyword>
<keyword evidence="2" id="KW-0812">Transmembrane</keyword>
<gene>
    <name evidence="3" type="ORF">TWF730_002800</name>
</gene>
<feature type="region of interest" description="Disordered" evidence="1">
    <location>
        <begin position="132"/>
        <end position="207"/>
    </location>
</feature>
<feature type="region of interest" description="Disordered" evidence="1">
    <location>
        <begin position="12"/>
        <end position="59"/>
    </location>
</feature>
<comment type="caution">
    <text evidence="3">The sequence shown here is derived from an EMBL/GenBank/DDBJ whole genome shotgun (WGS) entry which is preliminary data.</text>
</comment>
<name>A0AAV9U9F7_9PEZI</name>
<protein>
    <submittedName>
        <fullName evidence="3">Uncharacterized protein</fullName>
    </submittedName>
</protein>
<sequence>MMTSLLTSLKSAVSSLEREQQKHRQTLLPSSSSSSSQHPSNPNRNSNSSNNTDSTMKITAPVNPHKMRTLFLQLLVACVVVTSVTMVFALGGMTGYTVQKLRKHIDSDAVWRGFPVMTSYYNGIYDLVPKAANVPENTGPNNTPKTPVYTLRRRRRHRRQTQDDSTANPADINNNDKNNDNNQKKKEKKAPKPITYNPYPQTLTSQPGYKSCESLVLNYTGRPTTHISAYEGVVRGMPDPAYGSYEALGLDDTVCFERRARFAGYGWVDRDEIPRAGEVTEEKEDVMFDREWVVNWKEIQEGCVGMNVQAGRVFGNQNNNNDNGKGRKAVVLRVWNTYEFTRFDYVVIRSLVVELNVNTGGEYGVHILMHVKDDNVNDGERVEMDVRDEKVRKRVLEESLAREFWGITTLWNERLMREVYPQLEAVGKEWRGHGIYDAYRSMWLSQQWFSRLHSEYEHFWSLEMDVKYTGHWYHLLNRLDIFTRDQPRRGLWARNARFYVPSVHGSYKEFTDMVEKSSLPEERVWGPVAFESGDGEGESFVKVANETMVVGVDRRFEKGGEKSDEKYEWGRGEDADLITLSPIFEVVNTTWVIKDDFTGYGKERASGEDYNPDWAGPKGRRGAVVAVYRFSRRLLEAMDAENKAGRHMGVEMFPSSVALQYGMKAVYAPHPVFMDRRWPGRYLEGILNGGKAGSSGGTERSLFGKREHHFGGSGFYYGSYWPRGVLGVWLGREWEGKGGEEWDEERGRGCLGGMVLHPIKGL</sequence>
<dbReference type="PANTHER" id="PTHR36205">
    <property type="entry name" value="CHROMOSOME 19, WHOLE GENOME SHOTGUN SEQUENCE"/>
    <property type="match status" value="1"/>
</dbReference>
<feature type="compositionally biased region" description="Low complexity" evidence="1">
    <location>
        <begin position="29"/>
        <end position="51"/>
    </location>
</feature>